<dbReference type="STRING" id="1429043.X474_11415"/>
<dbReference type="InterPro" id="IPR000421">
    <property type="entry name" value="FA58C"/>
</dbReference>
<evidence type="ECO:0000313" key="4">
    <source>
        <dbReference type="Proteomes" id="UP000032233"/>
    </source>
</evidence>
<name>A0A0D2JW78_9BACT</name>
<evidence type="ECO:0000256" key="1">
    <source>
        <dbReference type="SAM" id="Phobius"/>
    </source>
</evidence>
<dbReference type="EMBL" id="AZAC01000014">
    <property type="protein sequence ID" value="KIX13860.1"/>
    <property type="molecule type" value="Genomic_DNA"/>
</dbReference>
<feature type="transmembrane region" description="Helical" evidence="1">
    <location>
        <begin position="362"/>
        <end position="380"/>
    </location>
</feature>
<dbReference type="Proteomes" id="UP000032233">
    <property type="component" value="Unassembled WGS sequence"/>
</dbReference>
<dbReference type="AlphaFoldDB" id="A0A0D2JW78"/>
<feature type="domain" description="F5/8 type C" evidence="2">
    <location>
        <begin position="782"/>
        <end position="918"/>
    </location>
</feature>
<feature type="transmembrane region" description="Helical" evidence="1">
    <location>
        <begin position="303"/>
        <end position="322"/>
    </location>
</feature>
<feature type="transmembrane region" description="Helical" evidence="1">
    <location>
        <begin position="120"/>
        <end position="139"/>
    </location>
</feature>
<dbReference type="PROSITE" id="PS50022">
    <property type="entry name" value="FA58C_3"/>
    <property type="match status" value="1"/>
</dbReference>
<keyword evidence="1" id="KW-0812">Transmembrane</keyword>
<dbReference type="InterPro" id="IPR008979">
    <property type="entry name" value="Galactose-bd-like_sf"/>
</dbReference>
<feature type="transmembrane region" description="Helical" evidence="1">
    <location>
        <begin position="216"/>
        <end position="239"/>
    </location>
</feature>
<keyword evidence="1" id="KW-0472">Membrane</keyword>
<sequence length="956" mass="107858">MFQNKMTGFAPSIIDNSPPKAIRLALMGLVYSLALGLLAWRFYSSQLHYDSALIGLMAQSFLKGDFHYFFFGNNYMGTLDALFAAPLLYFFGPTSLVVNIWPPFLYLASMVVVHRILDRLFGFWGVLAGLAWMALPPGYGLFFAGEARTHYGLALLLSAVLFLLTLNLWQGKKWKFSSCFAWGLVAGLAFWTNFLSAQVIAPCALFLAYYGWRNKLLTPAMIAGFVSGALLGAAPLIIYNMNNGWPHLGLSGDLRLGPETKIREPLSEMFGTYLLAVLRSGLPVMFGVISPNQRFVTPGTLDFWVYLAVALLAVIGFVGLIMRSRKTEVTLSWLPVAVFAGSVAAVIFTHYGSQVNQARPRYLLWVLFALPFVWAFWGGLLAKKSPWLSLILILGLAVSNVSAYQGFRALWGKPLLDAKGGYYFRHEAKTKERLAGLYEKGITHLYADEKRARNFYPNDSEGAYELSFLADEKPLIVDFTQDKRPQASAQVDASENPAFWWRTLAAQARFLGVKHQVINKEIFHSFAEPENVEKLLSPRGWKVTTLKGKLLHDRLWDANFRTIYVAVNNKKGGEGFVLDMGREEEVAGFSLIPTVFWQVPKNVTVEVAGEDGRFRLLRKISHYRTPFYFSGPHPFLKQRYGRVECYFPVQKIRYMRFTHLGDDGHAWSVQEMLVYGPGKPHSDFCWQKSIELALEEVRKSGIERLYADAWPSAKARLEFGREIWTLTANRFTNVFGSTHPRTDRPLLVDLHQGSGVLVLGREADLAEEVLTNAEVRFIRKACGRFTLFVLEGRKGVEAVPIKAVDSHVDRKSAWKLARGGSFKGRWGSQESQRPGIYLDLDFGKPRDLGWLKLENHNYHADFPRGLKVLVSNDQKKWVEMPVTLAGPIAFSGQVLFLAQGPVSVYRLERHAQARYVRLELDAHDPVWWWSVEKVAAYGPDDKHLAHFNKGIDSKDG</sequence>
<evidence type="ECO:0000259" key="2">
    <source>
        <dbReference type="PROSITE" id="PS50022"/>
    </source>
</evidence>
<dbReference type="Gene3D" id="2.60.120.260">
    <property type="entry name" value="Galactose-binding domain-like"/>
    <property type="match status" value="1"/>
</dbReference>
<dbReference type="OrthoDB" id="5479167at2"/>
<feature type="transmembrane region" description="Helical" evidence="1">
    <location>
        <begin position="87"/>
        <end position="108"/>
    </location>
</feature>
<keyword evidence="4" id="KW-1185">Reference proteome</keyword>
<organism evidence="3 4">
    <name type="scientific">Dethiosulfatarculus sandiegensis</name>
    <dbReference type="NCBI Taxonomy" id="1429043"/>
    <lineage>
        <taxon>Bacteria</taxon>
        <taxon>Pseudomonadati</taxon>
        <taxon>Thermodesulfobacteriota</taxon>
        <taxon>Desulfarculia</taxon>
        <taxon>Desulfarculales</taxon>
        <taxon>Desulfarculaceae</taxon>
        <taxon>Dethiosulfatarculus</taxon>
    </lineage>
</organism>
<keyword evidence="1" id="KW-1133">Transmembrane helix</keyword>
<reference evidence="3 4" key="1">
    <citation type="submission" date="2013-11" db="EMBL/GenBank/DDBJ databases">
        <title>Metagenomic analysis of a methanogenic consortium involved in long chain n-alkane degradation.</title>
        <authorList>
            <person name="Davidova I.A."/>
            <person name="Callaghan A.V."/>
            <person name="Wawrik B."/>
            <person name="Pruitt S."/>
            <person name="Marks C."/>
            <person name="Duncan K.E."/>
            <person name="Suflita J.M."/>
        </authorList>
    </citation>
    <scope>NUCLEOTIDE SEQUENCE [LARGE SCALE GENOMIC DNA]</scope>
    <source>
        <strain evidence="3 4">SPR</strain>
    </source>
</reference>
<dbReference type="RefSeq" id="WP_044348679.1">
    <property type="nucleotide sequence ID" value="NZ_AZAC01000014.1"/>
</dbReference>
<feature type="transmembrane region" description="Helical" evidence="1">
    <location>
        <begin position="151"/>
        <end position="169"/>
    </location>
</feature>
<accession>A0A0D2JW78</accession>
<evidence type="ECO:0000313" key="3">
    <source>
        <dbReference type="EMBL" id="KIX13860.1"/>
    </source>
</evidence>
<feature type="transmembrane region" description="Helical" evidence="1">
    <location>
        <begin position="329"/>
        <end position="350"/>
    </location>
</feature>
<proteinExistence type="predicted"/>
<comment type="caution">
    <text evidence="3">The sequence shown here is derived from an EMBL/GenBank/DDBJ whole genome shotgun (WGS) entry which is preliminary data.</text>
</comment>
<dbReference type="SUPFAM" id="SSF49785">
    <property type="entry name" value="Galactose-binding domain-like"/>
    <property type="match status" value="1"/>
</dbReference>
<gene>
    <name evidence="3" type="ORF">X474_11415</name>
</gene>
<feature type="transmembrane region" description="Helical" evidence="1">
    <location>
        <begin position="21"/>
        <end position="43"/>
    </location>
</feature>
<feature type="transmembrane region" description="Helical" evidence="1">
    <location>
        <begin position="181"/>
        <end position="210"/>
    </location>
</feature>
<feature type="transmembrane region" description="Helical" evidence="1">
    <location>
        <begin position="387"/>
        <end position="407"/>
    </location>
</feature>
<protein>
    <recommendedName>
        <fullName evidence="2">F5/8 type C domain-containing protein</fullName>
    </recommendedName>
</protein>
<dbReference type="InParanoid" id="A0A0D2JW78"/>